<keyword evidence="3" id="KW-1185">Reference proteome</keyword>
<dbReference type="Pfam" id="PF00182">
    <property type="entry name" value="Glyco_hydro_19"/>
    <property type="match status" value="1"/>
</dbReference>
<dbReference type="SUPFAM" id="SSF53955">
    <property type="entry name" value="Lysozyme-like"/>
    <property type="match status" value="1"/>
</dbReference>
<feature type="domain" description="Glycoside hydrolase family 19 catalytic" evidence="1">
    <location>
        <begin position="55"/>
        <end position="85"/>
    </location>
</feature>
<accession>A0A1R3HHI8</accession>
<dbReference type="InterPro" id="IPR000726">
    <property type="entry name" value="Glyco_hydro_19_cat"/>
</dbReference>
<dbReference type="AlphaFoldDB" id="A0A1R3HHI8"/>
<dbReference type="EMBL" id="AWUE01020140">
    <property type="protein sequence ID" value="OMO69821.1"/>
    <property type="molecule type" value="Genomic_DNA"/>
</dbReference>
<proteinExistence type="predicted"/>
<dbReference type="GO" id="GO:0006032">
    <property type="term" value="P:chitin catabolic process"/>
    <property type="evidence" value="ECO:0007669"/>
    <property type="project" value="InterPro"/>
</dbReference>
<name>A0A1R3HHI8_9ROSI</name>
<keyword evidence="2" id="KW-0378">Hydrolase</keyword>
<sequence>MVGFKTKAFPNYNLINQIWGRNENDDGVGKGVVEVAGKALGIDALRNLEIVSNNSVIDLAANQMTGYGLVTDIINGGLKCGRADDA</sequence>
<dbReference type="OrthoDB" id="5985073at2759"/>
<evidence type="ECO:0000313" key="2">
    <source>
        <dbReference type="EMBL" id="OMO69821.1"/>
    </source>
</evidence>
<dbReference type="GO" id="GO:0004568">
    <property type="term" value="F:chitinase activity"/>
    <property type="evidence" value="ECO:0007669"/>
    <property type="project" value="InterPro"/>
</dbReference>
<protein>
    <submittedName>
        <fullName evidence="2">Glycoside hydrolase, family 19, catalytic</fullName>
    </submittedName>
</protein>
<evidence type="ECO:0000259" key="1">
    <source>
        <dbReference type="Pfam" id="PF00182"/>
    </source>
</evidence>
<gene>
    <name evidence="2" type="ORF">COLO4_28917</name>
</gene>
<organism evidence="2 3">
    <name type="scientific">Corchorus olitorius</name>
    <dbReference type="NCBI Taxonomy" id="93759"/>
    <lineage>
        <taxon>Eukaryota</taxon>
        <taxon>Viridiplantae</taxon>
        <taxon>Streptophyta</taxon>
        <taxon>Embryophyta</taxon>
        <taxon>Tracheophyta</taxon>
        <taxon>Spermatophyta</taxon>
        <taxon>Magnoliopsida</taxon>
        <taxon>eudicotyledons</taxon>
        <taxon>Gunneridae</taxon>
        <taxon>Pentapetalae</taxon>
        <taxon>rosids</taxon>
        <taxon>malvids</taxon>
        <taxon>Malvales</taxon>
        <taxon>Malvaceae</taxon>
        <taxon>Grewioideae</taxon>
        <taxon>Apeibeae</taxon>
        <taxon>Corchorus</taxon>
    </lineage>
</organism>
<dbReference type="GO" id="GO:0016998">
    <property type="term" value="P:cell wall macromolecule catabolic process"/>
    <property type="evidence" value="ECO:0007669"/>
    <property type="project" value="InterPro"/>
</dbReference>
<evidence type="ECO:0000313" key="3">
    <source>
        <dbReference type="Proteomes" id="UP000187203"/>
    </source>
</evidence>
<comment type="caution">
    <text evidence="2">The sequence shown here is derived from an EMBL/GenBank/DDBJ whole genome shotgun (WGS) entry which is preliminary data.</text>
</comment>
<dbReference type="InterPro" id="IPR023346">
    <property type="entry name" value="Lysozyme-like_dom_sf"/>
</dbReference>
<reference evidence="3" key="1">
    <citation type="submission" date="2013-09" db="EMBL/GenBank/DDBJ databases">
        <title>Corchorus olitorius genome sequencing.</title>
        <authorList>
            <person name="Alam M."/>
            <person name="Haque M.S."/>
            <person name="Islam M.S."/>
            <person name="Emdad E.M."/>
            <person name="Islam M.M."/>
            <person name="Ahmed B."/>
            <person name="Halim A."/>
            <person name="Hossen Q.M.M."/>
            <person name="Hossain M.Z."/>
            <person name="Ahmed R."/>
            <person name="Khan M.M."/>
            <person name="Islam R."/>
            <person name="Rashid M.M."/>
            <person name="Khan S.A."/>
            <person name="Rahman M.S."/>
            <person name="Alam M."/>
            <person name="Yahiya A.S."/>
            <person name="Khan M.S."/>
            <person name="Azam M.S."/>
            <person name="Haque T."/>
            <person name="Lashkar M.Z.H."/>
            <person name="Akhand A.I."/>
            <person name="Morshed G."/>
            <person name="Roy S."/>
            <person name="Uddin K.S."/>
            <person name="Rabeya T."/>
            <person name="Hossain A.S."/>
            <person name="Chowdhury A."/>
            <person name="Snigdha A.R."/>
            <person name="Mortoza M.S."/>
            <person name="Matin S.A."/>
            <person name="Hoque S.M.E."/>
            <person name="Islam M.K."/>
            <person name="Roy D.K."/>
            <person name="Haider R."/>
            <person name="Moosa M.M."/>
            <person name="Elias S.M."/>
            <person name="Hasan A.M."/>
            <person name="Jahan S."/>
            <person name="Shafiuddin M."/>
            <person name="Mahmood N."/>
            <person name="Shommy N.S."/>
        </authorList>
    </citation>
    <scope>NUCLEOTIDE SEQUENCE [LARGE SCALE GENOMIC DNA]</scope>
    <source>
        <strain evidence="3">cv. O-4</strain>
    </source>
</reference>
<dbReference type="Proteomes" id="UP000187203">
    <property type="component" value="Unassembled WGS sequence"/>
</dbReference>